<dbReference type="PANTHER" id="PTHR42792">
    <property type="entry name" value="FLAGELLIN"/>
    <property type="match status" value="1"/>
</dbReference>
<keyword evidence="7" id="KW-0282">Flagellum</keyword>
<evidence type="ECO:0000256" key="5">
    <source>
        <dbReference type="ARBA" id="ARBA00023143"/>
    </source>
</evidence>
<proteinExistence type="inferred from homology"/>
<evidence type="ECO:0000256" key="3">
    <source>
        <dbReference type="ARBA" id="ARBA00005709"/>
    </source>
</evidence>
<keyword evidence="7" id="KW-0969">Cilium</keyword>
<comment type="caution">
    <text evidence="7">The sequence shown here is derived from an EMBL/GenBank/DDBJ whole genome shotgun (WGS) entry which is preliminary data.</text>
</comment>
<keyword evidence="5" id="KW-0975">Bacterial flagellum</keyword>
<dbReference type="GO" id="GO:0009424">
    <property type="term" value="C:bacterial-type flagellum hook"/>
    <property type="evidence" value="ECO:0007669"/>
    <property type="project" value="InterPro"/>
</dbReference>
<dbReference type="Gene3D" id="1.20.1330.10">
    <property type="entry name" value="f41 fragment of flagellin, N-terminal domain"/>
    <property type="match status" value="1"/>
</dbReference>
<dbReference type="SUPFAM" id="SSF64518">
    <property type="entry name" value="Phase 1 flagellin"/>
    <property type="match status" value="1"/>
</dbReference>
<evidence type="ECO:0000256" key="1">
    <source>
        <dbReference type="ARBA" id="ARBA00004365"/>
    </source>
</evidence>
<reference evidence="7 8" key="1">
    <citation type="submission" date="2018-01" db="EMBL/GenBank/DDBJ databases">
        <title>Novel co-symbiosis in the lucinid bivalve Phacoides pectinatus.</title>
        <authorList>
            <person name="Lim S.J."/>
            <person name="Davis B.G."/>
            <person name="Gill D.E."/>
            <person name="Engel A.S."/>
            <person name="Anderson L.C."/>
            <person name="Campbell B.J."/>
        </authorList>
    </citation>
    <scope>NUCLEOTIDE SEQUENCE [LARGE SCALE GENOMIC DNA]</scope>
    <source>
        <strain evidence="7">N3_P5</strain>
    </source>
</reference>
<dbReference type="Pfam" id="PF00669">
    <property type="entry name" value="Flagellin_N"/>
    <property type="match status" value="1"/>
</dbReference>
<dbReference type="GO" id="GO:0005198">
    <property type="term" value="F:structural molecule activity"/>
    <property type="evidence" value="ECO:0007669"/>
    <property type="project" value="InterPro"/>
</dbReference>
<dbReference type="EMBL" id="PQCO01000192">
    <property type="protein sequence ID" value="PUE01861.1"/>
    <property type="molecule type" value="Genomic_DNA"/>
</dbReference>
<keyword evidence="4" id="KW-0964">Secreted</keyword>
<evidence type="ECO:0000259" key="6">
    <source>
        <dbReference type="Pfam" id="PF00669"/>
    </source>
</evidence>
<keyword evidence="7" id="KW-0966">Cell projection</keyword>
<dbReference type="InterPro" id="IPR001492">
    <property type="entry name" value="Flagellin"/>
</dbReference>
<dbReference type="AlphaFoldDB" id="A0A6N4DU38"/>
<dbReference type="InterPro" id="IPR001029">
    <property type="entry name" value="Flagellin_N"/>
</dbReference>
<name>A0A6N4DU38_9GAMM</name>
<dbReference type="GO" id="GO:0005576">
    <property type="term" value="C:extracellular region"/>
    <property type="evidence" value="ECO:0007669"/>
    <property type="project" value="UniProtKB-SubCell"/>
</dbReference>
<dbReference type="NCBIfam" id="TIGR02550">
    <property type="entry name" value="flagell_flgL"/>
    <property type="match status" value="1"/>
</dbReference>
<comment type="similarity">
    <text evidence="3">Belongs to the bacterial flagellin family.</text>
</comment>
<organism evidence="7 8">
    <name type="scientific">Candidatus Sedimenticola endophacoides</name>
    <dbReference type="NCBI Taxonomy" id="2548426"/>
    <lineage>
        <taxon>Bacteria</taxon>
        <taxon>Pseudomonadati</taxon>
        <taxon>Pseudomonadota</taxon>
        <taxon>Gammaproteobacteria</taxon>
        <taxon>Chromatiales</taxon>
        <taxon>Sedimenticolaceae</taxon>
        <taxon>Sedimenticola</taxon>
    </lineage>
</organism>
<dbReference type="InterPro" id="IPR013384">
    <property type="entry name" value="Flagell_FlgL"/>
</dbReference>
<accession>A0A6N4DU38</accession>
<evidence type="ECO:0000256" key="2">
    <source>
        <dbReference type="ARBA" id="ARBA00004613"/>
    </source>
</evidence>
<dbReference type="Proteomes" id="UP000250928">
    <property type="component" value="Unassembled WGS sequence"/>
</dbReference>
<comment type="subcellular location">
    <subcellularLocation>
        <location evidence="1">Bacterial flagellum</location>
    </subcellularLocation>
    <subcellularLocation>
        <location evidence="2">Secreted</location>
    </subcellularLocation>
</comment>
<dbReference type="GO" id="GO:0071973">
    <property type="term" value="P:bacterial-type flagellum-dependent cell motility"/>
    <property type="evidence" value="ECO:0007669"/>
    <property type="project" value="InterPro"/>
</dbReference>
<gene>
    <name evidence="7" type="primary">flgL</name>
    <name evidence="7" type="ORF">C3L24_07280</name>
</gene>
<dbReference type="PANTHER" id="PTHR42792:SF1">
    <property type="entry name" value="FLAGELLAR HOOK-ASSOCIATED PROTEIN 3"/>
    <property type="match status" value="1"/>
</dbReference>
<evidence type="ECO:0000313" key="8">
    <source>
        <dbReference type="Proteomes" id="UP000250928"/>
    </source>
</evidence>
<evidence type="ECO:0000256" key="4">
    <source>
        <dbReference type="ARBA" id="ARBA00022525"/>
    </source>
</evidence>
<evidence type="ECO:0000313" key="7">
    <source>
        <dbReference type="EMBL" id="PUE01861.1"/>
    </source>
</evidence>
<sequence>MRISTVQLYQRGLEGIQRRQLQISETQMQVSSGKRFVTPSDDPAASARVLEFNRAIASTEQYQKNIIRIKNRLEIEENTLSGVSNILQRVRELGLQGVSESLTGTQRAYLAAELRELEQSLVDLANTTDTFGDYLFSGYQGAVRPFSQSGGSR</sequence>
<protein>
    <submittedName>
        <fullName evidence="7">Flagellar hook-associated protein 3</fullName>
    </submittedName>
</protein>
<feature type="domain" description="Flagellin N-terminal" evidence="6">
    <location>
        <begin position="3"/>
        <end position="140"/>
    </location>
</feature>